<dbReference type="Pfam" id="PF00069">
    <property type="entry name" value="Pkinase"/>
    <property type="match status" value="1"/>
</dbReference>
<keyword evidence="5 7" id="KW-0067">ATP-binding</keyword>
<reference evidence="11" key="1">
    <citation type="submission" date="2019-06" db="EMBL/GenBank/DDBJ databases">
        <authorList>
            <person name="Zheng W."/>
        </authorList>
    </citation>
    <scope>NUCLEOTIDE SEQUENCE</scope>
    <source>
        <strain evidence="11">QDHG01</strain>
    </source>
</reference>
<feature type="compositionally biased region" description="Polar residues" evidence="9">
    <location>
        <begin position="1131"/>
        <end position="1148"/>
    </location>
</feature>
<evidence type="ECO:0000259" key="10">
    <source>
        <dbReference type="PROSITE" id="PS50011"/>
    </source>
</evidence>
<dbReference type="SMART" id="SM00220">
    <property type="entry name" value="S_TKc"/>
    <property type="match status" value="1"/>
</dbReference>
<feature type="domain" description="Protein kinase" evidence="10">
    <location>
        <begin position="408"/>
        <end position="708"/>
    </location>
</feature>
<dbReference type="InterPro" id="IPR011009">
    <property type="entry name" value="Kinase-like_dom_sf"/>
</dbReference>
<evidence type="ECO:0000256" key="9">
    <source>
        <dbReference type="SAM" id="MobiDB-lite"/>
    </source>
</evidence>
<feature type="region of interest" description="Disordered" evidence="9">
    <location>
        <begin position="1108"/>
        <end position="1179"/>
    </location>
</feature>
<feature type="compositionally biased region" description="Polar residues" evidence="9">
    <location>
        <begin position="1"/>
        <end position="46"/>
    </location>
</feature>
<proteinExistence type="predicted"/>
<feature type="active site" description="Proton acceptor" evidence="6">
    <location>
        <position position="539"/>
    </location>
</feature>
<feature type="region of interest" description="Disordered" evidence="9">
    <location>
        <begin position="766"/>
        <end position="796"/>
    </location>
</feature>
<dbReference type="EMBL" id="RRYP01001043">
    <property type="protein sequence ID" value="TNV86488.1"/>
    <property type="molecule type" value="Genomic_DNA"/>
</dbReference>
<evidence type="ECO:0000256" key="6">
    <source>
        <dbReference type="PIRSR" id="PIRSR630616-1"/>
    </source>
</evidence>
<dbReference type="Proteomes" id="UP000785679">
    <property type="component" value="Unassembled WGS sequence"/>
</dbReference>
<evidence type="ECO:0000256" key="3">
    <source>
        <dbReference type="ARBA" id="ARBA00022741"/>
    </source>
</evidence>
<evidence type="ECO:0000256" key="4">
    <source>
        <dbReference type="ARBA" id="ARBA00022777"/>
    </source>
</evidence>
<evidence type="ECO:0000256" key="1">
    <source>
        <dbReference type="ARBA" id="ARBA00022527"/>
    </source>
</evidence>
<protein>
    <recommendedName>
        <fullName evidence="10">Protein kinase domain-containing protein</fullName>
    </recommendedName>
</protein>
<dbReference type="PROSITE" id="PS00108">
    <property type="entry name" value="PROTEIN_KINASE_ST"/>
    <property type="match status" value="1"/>
</dbReference>
<dbReference type="InterPro" id="IPR000719">
    <property type="entry name" value="Prot_kinase_dom"/>
</dbReference>
<feature type="region of interest" description="Disordered" evidence="9">
    <location>
        <begin position="998"/>
        <end position="1028"/>
    </location>
</feature>
<dbReference type="PANTHER" id="PTHR24350">
    <property type="entry name" value="SERINE/THREONINE-PROTEIN KINASE IAL-RELATED"/>
    <property type="match status" value="1"/>
</dbReference>
<feature type="compositionally biased region" description="Basic and acidic residues" evidence="9">
    <location>
        <begin position="1231"/>
        <end position="1242"/>
    </location>
</feature>
<accession>A0A8J8P3Z1</accession>
<feature type="region of interest" description="Disordered" evidence="9">
    <location>
        <begin position="1073"/>
        <end position="1092"/>
    </location>
</feature>
<feature type="binding site" evidence="7">
    <location>
        <begin position="543"/>
        <end position="544"/>
    </location>
    <ligand>
        <name>ATP</name>
        <dbReference type="ChEBI" id="CHEBI:30616"/>
    </ligand>
</feature>
<dbReference type="PROSITE" id="PS50011">
    <property type="entry name" value="PROTEIN_KINASE_DOM"/>
    <property type="match status" value="1"/>
</dbReference>
<feature type="cross-link" description="Glycyl lysine isopeptide (Lys-Gly) (interchain with G-Cter in SUMO2)" evidence="8">
    <location>
        <position position="541"/>
    </location>
</feature>
<comment type="caution">
    <text evidence="11">The sequence shown here is derived from an EMBL/GenBank/DDBJ whole genome shotgun (WGS) entry which is preliminary data.</text>
</comment>
<keyword evidence="12" id="KW-1185">Reference proteome</keyword>
<keyword evidence="4" id="KW-0418">Kinase</keyword>
<evidence type="ECO:0000256" key="8">
    <source>
        <dbReference type="PIRSR" id="PIRSR630616-3"/>
    </source>
</evidence>
<feature type="compositionally biased region" description="Gly residues" evidence="9">
    <location>
        <begin position="957"/>
        <end position="972"/>
    </location>
</feature>
<feature type="region of interest" description="Disordered" evidence="9">
    <location>
        <begin position="955"/>
        <end position="985"/>
    </location>
</feature>
<sequence>MHQTHKGSNTPNSKTSNNAVLPFDTTKQAMHDASSQSRGKGTSASNFRDKRRVSSNMPMIKPIFNPSSTPQQTPLDRREAELAPDFRLSFFDSHLRLCNFFLQKLTQDLTDQWETVRLRSDAITSLVRVRTATQEARKYGVPKQYHAVLADEIIYLCDQINPRESSCLLGGSSKKQKQQSSHNKNLGEKRISSIKQTGEELMARSISESNQLRNEGGAAGQQLGALNHGCVIEDGNDLNLVACDDGLKPKFFLNIEFAQMKVIKDAEFGRFGFCICRNGMIHEILLLNENIGPSFECLQEHSQHQQPEIKVSRNLSNTLLDRGNKAPSLLLNNLQNTQAKKFNDDVGKSNTLGNCAPSATSNGGLKNLAATTNFAVTEDQKEQLKFTLKQWSRILKNYVVRSESMRKFEVLKQIGVGGQARVYLVQKKNQSTPPSTKMYAIKLIDKEQLMQKQLYMQRQMIREIQIQRSLRGCGNALRLFQIYESEKQINLVMEYQEGGTLGDILEQQTKLDEQEVKTIIAQILLTIDFMNRKGIIHRDLKPENVLINQNAEKKVWDVRIADFGFALDQVKRKTTSTNQASSGLTITPSSRIVFDDGAQQDREDKTICGTIGYIAPEVLNGKGYSVKCDVFSAGSILFNLLTCRNLFAEKDHHLLMQLNKICDIDEISIRLKRHATSSKAARQFALSLLQKDPFKRPTAKLALRHAWFQDQRIPLKGSIQLNKLIASSRDGSSGMGKLQQLTIQNQGLQALLNPSFSYNQDALTMKKSSQQPLNDTNSFDNQTKRGGTANHLRLPSQQNPRNHVAQLFKNAIEAVKKQSINNQSADRSNLGTRGLNNSLNIRSQKNFLFGTRNQALLGSVHEETIGFIHNLKPEETGQFGFNPLQLQSALNVGMIDQLDYRPNGLELNYYNILTSFKKDSSASPMRDAASMMASLVKPINNMSFQNQLKINNQPGCIQGGSNVGSLSQGGNGQQQPKSPNAADKSRPFQQQAYFDAQSNNQDPHFAPSPLERNIGTGVFPEDQSPKKGPVTIEKVEKAEQYLKQNTESDEARKVPARHVGTHNKSIMKAPTKFVSPDRMPTHQAIDDGEGKLSSNFVRQNNLWAAARKIKDNVSKNKSSSKSKKGQTSESNDNNQEQNVAGSFTLKNKSSQKDLKTSTLKSQLHLGHMQTTLKGPAQKSMLREKLLRSMRARRTSPSTSTRSQWIQNCCRTKMKSPSSKMGRKYSILTQEGEGKGPDRKRETSFPQENWMSLSSLAREAYQIGRCTSKAQLSKQIGPPEPLPPVTPSQFNSKI</sequence>
<feature type="binding site" evidence="7">
    <location>
        <position position="442"/>
    </location>
    <ligand>
        <name>ATP</name>
        <dbReference type="ChEBI" id="CHEBI:30616"/>
    </ligand>
</feature>
<dbReference type="InterPro" id="IPR030616">
    <property type="entry name" value="Aur-like"/>
</dbReference>
<dbReference type="GO" id="GO:0004674">
    <property type="term" value="F:protein serine/threonine kinase activity"/>
    <property type="evidence" value="ECO:0007669"/>
    <property type="project" value="UniProtKB-KW"/>
</dbReference>
<dbReference type="SUPFAM" id="SSF56112">
    <property type="entry name" value="Protein kinase-like (PK-like)"/>
    <property type="match status" value="1"/>
</dbReference>
<name>A0A8J8P3Z1_HALGN</name>
<feature type="region of interest" description="Disordered" evidence="9">
    <location>
        <begin position="1212"/>
        <end position="1248"/>
    </location>
</feature>
<evidence type="ECO:0000256" key="7">
    <source>
        <dbReference type="PIRSR" id="PIRSR630616-2"/>
    </source>
</evidence>
<dbReference type="InterPro" id="IPR008271">
    <property type="entry name" value="Ser/Thr_kinase_AS"/>
</dbReference>
<gene>
    <name evidence="11" type="ORF">FGO68_gene14308</name>
</gene>
<evidence type="ECO:0000313" key="11">
    <source>
        <dbReference type="EMBL" id="TNV86488.1"/>
    </source>
</evidence>
<feature type="binding site" evidence="7">
    <location>
        <position position="562"/>
    </location>
    <ligand>
        <name>ATP</name>
        <dbReference type="ChEBI" id="CHEBI:30616"/>
    </ligand>
</feature>
<feature type="compositionally biased region" description="Polar residues" evidence="9">
    <location>
        <begin position="766"/>
        <end position="785"/>
    </location>
</feature>
<dbReference type="OrthoDB" id="10252171at2759"/>
<organism evidence="11 12">
    <name type="scientific">Halteria grandinella</name>
    <dbReference type="NCBI Taxonomy" id="5974"/>
    <lineage>
        <taxon>Eukaryota</taxon>
        <taxon>Sar</taxon>
        <taxon>Alveolata</taxon>
        <taxon>Ciliophora</taxon>
        <taxon>Intramacronucleata</taxon>
        <taxon>Spirotrichea</taxon>
        <taxon>Stichotrichia</taxon>
        <taxon>Sporadotrichida</taxon>
        <taxon>Halteriidae</taxon>
        <taxon>Halteria</taxon>
    </lineage>
</organism>
<feature type="compositionally biased region" description="Polar residues" evidence="9">
    <location>
        <begin position="65"/>
        <end position="74"/>
    </location>
</feature>
<keyword evidence="1" id="KW-0723">Serine/threonine-protein kinase</keyword>
<dbReference type="Gene3D" id="1.10.510.10">
    <property type="entry name" value="Transferase(Phosphotransferase) domain 1"/>
    <property type="match status" value="1"/>
</dbReference>
<evidence type="ECO:0000256" key="2">
    <source>
        <dbReference type="ARBA" id="ARBA00022679"/>
    </source>
</evidence>
<dbReference type="GO" id="GO:0005524">
    <property type="term" value="F:ATP binding"/>
    <property type="evidence" value="ECO:0007669"/>
    <property type="project" value="UniProtKB-KW"/>
</dbReference>
<keyword evidence="3 7" id="KW-0547">Nucleotide-binding</keyword>
<evidence type="ECO:0000256" key="5">
    <source>
        <dbReference type="ARBA" id="ARBA00022840"/>
    </source>
</evidence>
<feature type="region of interest" description="Disordered" evidence="9">
    <location>
        <begin position="1269"/>
        <end position="1293"/>
    </location>
</feature>
<feature type="region of interest" description="Disordered" evidence="9">
    <location>
        <begin position="168"/>
        <end position="189"/>
    </location>
</feature>
<feature type="region of interest" description="Disordered" evidence="9">
    <location>
        <begin position="1"/>
        <end position="74"/>
    </location>
</feature>
<keyword evidence="2" id="KW-0808">Transferase</keyword>
<evidence type="ECO:0000313" key="12">
    <source>
        <dbReference type="Proteomes" id="UP000785679"/>
    </source>
</evidence>